<dbReference type="GO" id="GO:0001217">
    <property type="term" value="F:DNA-binding transcription repressor activity"/>
    <property type="evidence" value="ECO:0007669"/>
    <property type="project" value="TreeGrafter"/>
</dbReference>
<sequence length="116" mass="12694">MDYENMSRKELMQLRANIDKAIASVGDRDRRNALRAAEEAAREHGFSLNELTPLAGAAQGRGRGRRAGGAAAGPANAPRYRNPENPEQTWSGRGRRPRWVHEAEAAGRSLADMEIG</sequence>
<dbReference type="InterPro" id="IPR037150">
    <property type="entry name" value="H-NS_C_dom_sf"/>
</dbReference>
<comment type="subcellular location">
    <subcellularLocation>
        <location evidence="1">Cytoplasm</location>
        <location evidence="1">Nucleoid</location>
    </subcellularLocation>
</comment>
<evidence type="ECO:0000256" key="4">
    <source>
        <dbReference type="ARBA" id="ARBA00023125"/>
    </source>
</evidence>
<evidence type="ECO:0000313" key="7">
    <source>
        <dbReference type="EMBL" id="CAA9408556.1"/>
    </source>
</evidence>
<organism evidence="7">
    <name type="scientific">uncultured Rubellimicrobium sp</name>
    <dbReference type="NCBI Taxonomy" id="543078"/>
    <lineage>
        <taxon>Bacteria</taxon>
        <taxon>Pseudomonadati</taxon>
        <taxon>Pseudomonadota</taxon>
        <taxon>Alphaproteobacteria</taxon>
        <taxon>Rhodobacterales</taxon>
        <taxon>Roseobacteraceae</taxon>
        <taxon>Rubellimicrobium</taxon>
        <taxon>environmental samples</taxon>
    </lineage>
</organism>
<feature type="domain" description="DNA-binding protein H-NS-like C-terminal" evidence="6">
    <location>
        <begin position="70"/>
        <end position="115"/>
    </location>
</feature>
<keyword evidence="4" id="KW-0238">DNA-binding</keyword>
<dbReference type="AlphaFoldDB" id="A0A6J4P7M0"/>
<dbReference type="PANTHER" id="PTHR38097:SF2">
    <property type="entry name" value="DNA-BINDING PROTEIN STPA"/>
    <property type="match status" value="1"/>
</dbReference>
<dbReference type="GO" id="GO:0003680">
    <property type="term" value="F:minor groove of adenine-thymine-rich DNA binding"/>
    <property type="evidence" value="ECO:0007669"/>
    <property type="project" value="TreeGrafter"/>
</dbReference>
<dbReference type="GO" id="GO:0009295">
    <property type="term" value="C:nucleoid"/>
    <property type="evidence" value="ECO:0007669"/>
    <property type="project" value="UniProtKB-SubCell"/>
</dbReference>
<gene>
    <name evidence="7" type="ORF">AVDCRST_MAG15-1511</name>
</gene>
<evidence type="ECO:0000256" key="5">
    <source>
        <dbReference type="SAM" id="MobiDB-lite"/>
    </source>
</evidence>
<dbReference type="InterPro" id="IPR027444">
    <property type="entry name" value="H-NS_C_dom"/>
</dbReference>
<protein>
    <recommendedName>
        <fullName evidence="6">DNA-binding protein H-NS-like C-terminal domain-containing protein</fullName>
    </recommendedName>
</protein>
<dbReference type="GO" id="GO:0005829">
    <property type="term" value="C:cytosol"/>
    <property type="evidence" value="ECO:0007669"/>
    <property type="project" value="TreeGrafter"/>
</dbReference>
<evidence type="ECO:0000259" key="6">
    <source>
        <dbReference type="SMART" id="SM00528"/>
    </source>
</evidence>
<dbReference type="GO" id="GO:0003681">
    <property type="term" value="F:bent DNA binding"/>
    <property type="evidence" value="ECO:0007669"/>
    <property type="project" value="TreeGrafter"/>
</dbReference>
<evidence type="ECO:0000256" key="1">
    <source>
        <dbReference type="ARBA" id="ARBA00004453"/>
    </source>
</evidence>
<dbReference type="GO" id="GO:0000976">
    <property type="term" value="F:transcription cis-regulatory region binding"/>
    <property type="evidence" value="ECO:0007669"/>
    <property type="project" value="TreeGrafter"/>
</dbReference>
<feature type="region of interest" description="Disordered" evidence="5">
    <location>
        <begin position="51"/>
        <end position="116"/>
    </location>
</feature>
<evidence type="ECO:0000256" key="3">
    <source>
        <dbReference type="ARBA" id="ARBA00022490"/>
    </source>
</evidence>
<keyword evidence="3" id="KW-0963">Cytoplasm</keyword>
<dbReference type="PANTHER" id="PTHR38097">
    <property type="match status" value="1"/>
</dbReference>
<dbReference type="EMBL" id="CADCUU010000207">
    <property type="protein sequence ID" value="CAA9408556.1"/>
    <property type="molecule type" value="Genomic_DNA"/>
</dbReference>
<reference evidence="7" key="1">
    <citation type="submission" date="2020-02" db="EMBL/GenBank/DDBJ databases">
        <authorList>
            <person name="Meier V. D."/>
        </authorList>
    </citation>
    <scope>NUCLEOTIDE SEQUENCE</scope>
    <source>
        <strain evidence="7">AVDCRST_MAG15</strain>
    </source>
</reference>
<accession>A0A6J4P7M0</accession>
<comment type="similarity">
    <text evidence="2">Belongs to the histone-like protein H-NS family.</text>
</comment>
<dbReference type="Gene3D" id="4.10.430.10">
    <property type="entry name" value="Histone-like protein H-NS, C-terminal domain"/>
    <property type="match status" value="1"/>
</dbReference>
<dbReference type="SMART" id="SM00528">
    <property type="entry name" value="HNS"/>
    <property type="match status" value="1"/>
</dbReference>
<dbReference type="SUPFAM" id="SSF81273">
    <property type="entry name" value="H-NS histone-like proteins"/>
    <property type="match status" value="1"/>
</dbReference>
<feature type="compositionally biased region" description="Low complexity" evidence="5">
    <location>
        <begin position="68"/>
        <end position="79"/>
    </location>
</feature>
<name>A0A6J4P7M0_9RHOB</name>
<dbReference type="Pfam" id="PF00816">
    <property type="entry name" value="Histone_HNS"/>
    <property type="match status" value="1"/>
</dbReference>
<proteinExistence type="inferred from homology"/>
<dbReference type="GO" id="GO:0032993">
    <property type="term" value="C:protein-DNA complex"/>
    <property type="evidence" value="ECO:0007669"/>
    <property type="project" value="TreeGrafter"/>
</dbReference>
<evidence type="ECO:0000256" key="2">
    <source>
        <dbReference type="ARBA" id="ARBA00010610"/>
    </source>
</evidence>